<dbReference type="AlphaFoldDB" id="A0A7Y1ABL3"/>
<comment type="caution">
    <text evidence="1">The sequence shown here is derived from an EMBL/GenBank/DDBJ whole genome shotgun (WGS) entry which is preliminary data.</text>
</comment>
<accession>A0A7Y1ABL3</accession>
<sequence length="70" mass="7990">MSHIDDFRFDSQKLLVELDATTTKMMVLVASKKVTGPEWEDAVKDQKAAFDDWISFLNSPELSIDRSDLI</sequence>
<reference evidence="1 2" key="1">
    <citation type="journal article" date="2020" name="Front. Microbiol.">
        <title>Genetic Organization of the aprX-lipA2 Operon Affects the Proteolytic Potential of Pseudomonas Species in Milk.</title>
        <authorList>
            <person name="Maier C."/>
            <person name="Huptas C."/>
            <person name="von Neubeck M."/>
            <person name="Scherer S."/>
            <person name="Wenning M."/>
            <person name="Lucking G."/>
        </authorList>
    </citation>
    <scope>NUCLEOTIDE SEQUENCE [LARGE SCALE GENOMIC DNA]</scope>
    <source>
        <strain evidence="1 2">DSM 16272</strain>
    </source>
</reference>
<protein>
    <submittedName>
        <fullName evidence="1">Uncharacterized protein</fullName>
    </submittedName>
</protein>
<dbReference type="EMBL" id="JAAQWG010000066">
    <property type="protein sequence ID" value="NMY12691.1"/>
    <property type="molecule type" value="Genomic_DNA"/>
</dbReference>
<dbReference type="RefSeq" id="WP_128191761.1">
    <property type="nucleotide sequence ID" value="NZ_JAAQWG010000066.1"/>
</dbReference>
<name>A0A7Y1ABL3_PSEVE</name>
<proteinExistence type="predicted"/>
<evidence type="ECO:0000313" key="1">
    <source>
        <dbReference type="EMBL" id="NMY12691.1"/>
    </source>
</evidence>
<gene>
    <name evidence="1" type="ORF">HBO38_30430</name>
</gene>
<dbReference type="Proteomes" id="UP000537729">
    <property type="component" value="Unassembled WGS sequence"/>
</dbReference>
<organism evidence="1 2">
    <name type="scientific">Pseudomonas veronii</name>
    <dbReference type="NCBI Taxonomy" id="76761"/>
    <lineage>
        <taxon>Bacteria</taxon>
        <taxon>Pseudomonadati</taxon>
        <taxon>Pseudomonadota</taxon>
        <taxon>Gammaproteobacteria</taxon>
        <taxon>Pseudomonadales</taxon>
        <taxon>Pseudomonadaceae</taxon>
        <taxon>Pseudomonas</taxon>
    </lineage>
</organism>
<evidence type="ECO:0000313" key="2">
    <source>
        <dbReference type="Proteomes" id="UP000537729"/>
    </source>
</evidence>